<feature type="modified residue" description="N6-(pyridoxal phosphate)lysine" evidence="6">
    <location>
        <position position="231"/>
    </location>
</feature>
<comment type="pathway">
    <text evidence="6">Amino-acid biosynthesis; L-histidine biosynthesis; L-histidine from 5-phospho-alpha-D-ribose 1-diphosphate: step 7/9.</text>
</comment>
<dbReference type="InterPro" id="IPR015422">
    <property type="entry name" value="PyrdxlP-dep_Trfase_small"/>
</dbReference>
<gene>
    <name evidence="6" type="primary">hisC</name>
    <name evidence="8" type="ORF">HNQ39_004606</name>
</gene>
<evidence type="ECO:0000259" key="7">
    <source>
        <dbReference type="Pfam" id="PF00155"/>
    </source>
</evidence>
<accession>A0A7W9W934</accession>
<dbReference type="EMBL" id="JACHGW010000004">
    <property type="protein sequence ID" value="MBB6052785.1"/>
    <property type="molecule type" value="Genomic_DNA"/>
</dbReference>
<organism evidence="8 9">
    <name type="scientific">Armatimonas rosea</name>
    <dbReference type="NCBI Taxonomy" id="685828"/>
    <lineage>
        <taxon>Bacteria</taxon>
        <taxon>Bacillati</taxon>
        <taxon>Armatimonadota</taxon>
        <taxon>Armatimonadia</taxon>
        <taxon>Armatimonadales</taxon>
        <taxon>Armatimonadaceae</taxon>
        <taxon>Armatimonas</taxon>
    </lineage>
</organism>
<reference evidence="8 9" key="1">
    <citation type="submission" date="2020-08" db="EMBL/GenBank/DDBJ databases">
        <title>Genomic Encyclopedia of Type Strains, Phase IV (KMG-IV): sequencing the most valuable type-strain genomes for metagenomic binning, comparative biology and taxonomic classification.</title>
        <authorList>
            <person name="Goeker M."/>
        </authorList>
    </citation>
    <scope>NUCLEOTIDE SEQUENCE [LARGE SCALE GENOMIC DNA]</scope>
    <source>
        <strain evidence="8 9">DSM 23562</strain>
    </source>
</reference>
<comment type="subunit">
    <text evidence="2 6">Homodimer.</text>
</comment>
<evidence type="ECO:0000256" key="2">
    <source>
        <dbReference type="ARBA" id="ARBA00011738"/>
    </source>
</evidence>
<comment type="similarity">
    <text evidence="6">Belongs to the class-II pyridoxal-phosphate-dependent aminotransferase family. Histidinol-phosphate aminotransferase subfamily.</text>
</comment>
<dbReference type="InterPro" id="IPR015424">
    <property type="entry name" value="PyrdxlP-dep_Trfase"/>
</dbReference>
<evidence type="ECO:0000256" key="1">
    <source>
        <dbReference type="ARBA" id="ARBA00001933"/>
    </source>
</evidence>
<dbReference type="InterPro" id="IPR004839">
    <property type="entry name" value="Aminotransferase_I/II_large"/>
</dbReference>
<evidence type="ECO:0000256" key="3">
    <source>
        <dbReference type="ARBA" id="ARBA00022576"/>
    </source>
</evidence>
<protein>
    <recommendedName>
        <fullName evidence="6">Histidinol-phosphate aminotransferase</fullName>
        <ecNumber evidence="6">2.6.1.9</ecNumber>
    </recommendedName>
    <alternativeName>
        <fullName evidence="6">Imidazole acetol-phosphate transaminase</fullName>
    </alternativeName>
</protein>
<dbReference type="Gene3D" id="3.90.1150.10">
    <property type="entry name" value="Aspartate Aminotransferase, domain 1"/>
    <property type="match status" value="1"/>
</dbReference>
<dbReference type="Proteomes" id="UP000520814">
    <property type="component" value="Unassembled WGS sequence"/>
</dbReference>
<comment type="caution">
    <text evidence="8">The sequence shown here is derived from an EMBL/GenBank/DDBJ whole genome shotgun (WGS) entry which is preliminary data.</text>
</comment>
<comment type="cofactor">
    <cofactor evidence="1 6">
        <name>pyridoxal 5'-phosphate</name>
        <dbReference type="ChEBI" id="CHEBI:597326"/>
    </cofactor>
</comment>
<keyword evidence="4 6" id="KW-0808">Transferase</keyword>
<proteinExistence type="inferred from homology"/>
<dbReference type="Pfam" id="PF00155">
    <property type="entry name" value="Aminotran_1_2"/>
    <property type="match status" value="1"/>
</dbReference>
<dbReference type="UniPathway" id="UPA00031">
    <property type="reaction ID" value="UER00012"/>
</dbReference>
<dbReference type="Gene3D" id="3.40.640.10">
    <property type="entry name" value="Type I PLP-dependent aspartate aminotransferase-like (Major domain)"/>
    <property type="match status" value="1"/>
</dbReference>
<dbReference type="CDD" id="cd00609">
    <property type="entry name" value="AAT_like"/>
    <property type="match status" value="1"/>
</dbReference>
<dbReference type="HAMAP" id="MF_01023">
    <property type="entry name" value="HisC_aminotrans_2"/>
    <property type="match status" value="1"/>
</dbReference>
<dbReference type="NCBIfam" id="TIGR01141">
    <property type="entry name" value="hisC"/>
    <property type="match status" value="1"/>
</dbReference>
<comment type="catalytic activity">
    <reaction evidence="6">
        <text>L-histidinol phosphate + 2-oxoglutarate = 3-(imidazol-4-yl)-2-oxopropyl phosphate + L-glutamate</text>
        <dbReference type="Rhea" id="RHEA:23744"/>
        <dbReference type="ChEBI" id="CHEBI:16810"/>
        <dbReference type="ChEBI" id="CHEBI:29985"/>
        <dbReference type="ChEBI" id="CHEBI:57766"/>
        <dbReference type="ChEBI" id="CHEBI:57980"/>
        <dbReference type="EC" id="2.6.1.9"/>
    </reaction>
</comment>
<sequence>MNPERLAVSDRISRLIPYQPGKPIDEVKRELGIVGDVIKLASNENPLGPSPAGIAALQTVLPTLALYPDGACHTLRLAVAKKHGVSPDSLIFGNGSDEVIHLLGLTFLEPGDEIIVGDPTFVLYEAAATLAGATTVKVPLTPGDLRHDAAAMAAACTEKTRLVFVANPHNPTGSVISKADVETLLAALPPRAFLVLDEAYAEYVEDDPSLPRALDYLAAGAPVICLRTFSKLYGLAGFRVGYAVAAPDVIALLNQGRSPFNVNLAGQVAATAALTDTEFIARSKQNNDEGIAQLIAGFQRLGLSWVPTRANFIVVDTGRPAKAMFDALLKQGIIVRAFPKDLPTHLRVTIGTPEQNARFLEALEACLS</sequence>
<dbReference type="GO" id="GO:0000105">
    <property type="term" value="P:L-histidine biosynthetic process"/>
    <property type="evidence" value="ECO:0007669"/>
    <property type="project" value="UniProtKB-UniRule"/>
</dbReference>
<dbReference type="EC" id="2.6.1.9" evidence="6"/>
<dbReference type="PANTHER" id="PTHR43643">
    <property type="entry name" value="HISTIDINOL-PHOSPHATE AMINOTRANSFERASE 2"/>
    <property type="match status" value="1"/>
</dbReference>
<dbReference type="InterPro" id="IPR015421">
    <property type="entry name" value="PyrdxlP-dep_Trfase_major"/>
</dbReference>
<keyword evidence="6" id="KW-0028">Amino-acid biosynthesis</keyword>
<dbReference type="PANTHER" id="PTHR43643:SF3">
    <property type="entry name" value="HISTIDINOL-PHOSPHATE AMINOTRANSFERASE"/>
    <property type="match status" value="1"/>
</dbReference>
<dbReference type="SUPFAM" id="SSF53383">
    <property type="entry name" value="PLP-dependent transferases"/>
    <property type="match status" value="1"/>
</dbReference>
<dbReference type="InterPro" id="IPR050106">
    <property type="entry name" value="HistidinolP_aminotransfase"/>
</dbReference>
<dbReference type="RefSeq" id="WP_221290241.1">
    <property type="nucleotide sequence ID" value="NZ_JACHGW010000004.1"/>
</dbReference>
<dbReference type="InterPro" id="IPR005861">
    <property type="entry name" value="HisP_aminotrans"/>
</dbReference>
<evidence type="ECO:0000313" key="9">
    <source>
        <dbReference type="Proteomes" id="UP000520814"/>
    </source>
</evidence>
<dbReference type="GO" id="GO:0030170">
    <property type="term" value="F:pyridoxal phosphate binding"/>
    <property type="evidence" value="ECO:0007669"/>
    <property type="project" value="InterPro"/>
</dbReference>
<keyword evidence="3 6" id="KW-0032">Aminotransferase</keyword>
<evidence type="ECO:0000313" key="8">
    <source>
        <dbReference type="EMBL" id="MBB6052785.1"/>
    </source>
</evidence>
<feature type="domain" description="Aminotransferase class I/classII large" evidence="7">
    <location>
        <begin position="36"/>
        <end position="363"/>
    </location>
</feature>
<evidence type="ECO:0000256" key="6">
    <source>
        <dbReference type="HAMAP-Rule" id="MF_01023"/>
    </source>
</evidence>
<keyword evidence="9" id="KW-1185">Reference proteome</keyword>
<evidence type="ECO:0000256" key="4">
    <source>
        <dbReference type="ARBA" id="ARBA00022679"/>
    </source>
</evidence>
<name>A0A7W9W934_ARMRO</name>
<evidence type="ECO:0000256" key="5">
    <source>
        <dbReference type="ARBA" id="ARBA00022898"/>
    </source>
</evidence>
<keyword evidence="5 6" id="KW-0663">Pyridoxal phosphate</keyword>
<keyword evidence="6" id="KW-0368">Histidine biosynthesis</keyword>
<dbReference type="GO" id="GO:0004400">
    <property type="term" value="F:histidinol-phosphate transaminase activity"/>
    <property type="evidence" value="ECO:0007669"/>
    <property type="project" value="UniProtKB-UniRule"/>
</dbReference>
<dbReference type="AlphaFoldDB" id="A0A7W9W934"/>